<comment type="caution">
    <text evidence="2">The sequence shown here is derived from an EMBL/GenBank/DDBJ whole genome shotgun (WGS) entry which is preliminary data.</text>
</comment>
<organism evidence="2 3">
    <name type="scientific">Sinanodonta woodiana</name>
    <name type="common">Chinese pond mussel</name>
    <name type="synonym">Anodonta woodiana</name>
    <dbReference type="NCBI Taxonomy" id="1069815"/>
    <lineage>
        <taxon>Eukaryota</taxon>
        <taxon>Metazoa</taxon>
        <taxon>Spiralia</taxon>
        <taxon>Lophotrochozoa</taxon>
        <taxon>Mollusca</taxon>
        <taxon>Bivalvia</taxon>
        <taxon>Autobranchia</taxon>
        <taxon>Heteroconchia</taxon>
        <taxon>Palaeoheterodonta</taxon>
        <taxon>Unionida</taxon>
        <taxon>Unionoidea</taxon>
        <taxon>Unionidae</taxon>
        <taxon>Unioninae</taxon>
        <taxon>Sinanodonta</taxon>
    </lineage>
</organism>
<keyword evidence="3" id="KW-1185">Reference proteome</keyword>
<dbReference type="Proteomes" id="UP001634394">
    <property type="component" value="Unassembled WGS sequence"/>
</dbReference>
<feature type="compositionally biased region" description="Acidic residues" evidence="1">
    <location>
        <begin position="1"/>
        <end position="20"/>
    </location>
</feature>
<feature type="region of interest" description="Disordered" evidence="1">
    <location>
        <begin position="1"/>
        <end position="28"/>
    </location>
</feature>
<evidence type="ECO:0000256" key="1">
    <source>
        <dbReference type="SAM" id="MobiDB-lite"/>
    </source>
</evidence>
<name>A0ABD3XHU9_SINWO</name>
<dbReference type="EMBL" id="JBJQND010000002">
    <property type="protein sequence ID" value="KAL3884488.1"/>
    <property type="molecule type" value="Genomic_DNA"/>
</dbReference>
<evidence type="ECO:0000313" key="2">
    <source>
        <dbReference type="EMBL" id="KAL3884488.1"/>
    </source>
</evidence>
<dbReference type="AlphaFoldDB" id="A0ABD3XHU9"/>
<proteinExistence type="predicted"/>
<gene>
    <name evidence="2" type="ORF">ACJMK2_024625</name>
</gene>
<evidence type="ECO:0000313" key="3">
    <source>
        <dbReference type="Proteomes" id="UP001634394"/>
    </source>
</evidence>
<protein>
    <submittedName>
        <fullName evidence="2">Uncharacterized protein</fullName>
    </submittedName>
</protein>
<accession>A0ABD3XHU9</accession>
<sequence>MPANNEEEAESSDSESDEINSEQHRNDEVLVNKQLGMLSGKPLSPFYISIDTQESDVLSIKYGEMSDKMKYFYQ</sequence>
<reference evidence="2 3" key="1">
    <citation type="submission" date="2024-11" db="EMBL/GenBank/DDBJ databases">
        <title>Chromosome-level genome assembly of the freshwater bivalve Anodonta woodiana.</title>
        <authorList>
            <person name="Chen X."/>
        </authorList>
    </citation>
    <scope>NUCLEOTIDE SEQUENCE [LARGE SCALE GENOMIC DNA]</scope>
    <source>
        <strain evidence="2">MN2024</strain>
        <tissue evidence="2">Gills</tissue>
    </source>
</reference>